<evidence type="ECO:0000256" key="9">
    <source>
        <dbReference type="ARBA" id="ARBA00023204"/>
    </source>
</evidence>
<evidence type="ECO:0000256" key="3">
    <source>
        <dbReference type="ARBA" id="ARBA00022763"/>
    </source>
</evidence>
<keyword evidence="2 15" id="KW-0547">Nucleotide-binding</keyword>
<keyword evidence="5 15" id="KW-0347">Helicase</keyword>
<dbReference type="PROSITE" id="PS51198">
    <property type="entry name" value="UVRD_HELICASE_ATP_BIND"/>
    <property type="match status" value="1"/>
</dbReference>
<evidence type="ECO:0000259" key="17">
    <source>
        <dbReference type="PROSITE" id="PS51198"/>
    </source>
</evidence>
<keyword evidence="6" id="KW-0269">Exonuclease</keyword>
<comment type="catalytic activity">
    <reaction evidence="11">
        <text>Couples ATP hydrolysis with the unwinding of duplex DNA by translocating in the 3'-5' direction.</text>
        <dbReference type="EC" id="5.6.2.4"/>
    </reaction>
</comment>
<evidence type="ECO:0000313" key="19">
    <source>
        <dbReference type="EMBL" id="SMC37260.1"/>
    </source>
</evidence>
<dbReference type="EC" id="5.6.2.4" evidence="12"/>
<evidence type="ECO:0000313" key="20">
    <source>
        <dbReference type="Proteomes" id="UP000192656"/>
    </source>
</evidence>
<evidence type="ECO:0000256" key="5">
    <source>
        <dbReference type="ARBA" id="ARBA00022806"/>
    </source>
</evidence>
<keyword evidence="20" id="KW-1185">Reference proteome</keyword>
<dbReference type="GO" id="GO:0005524">
    <property type="term" value="F:ATP binding"/>
    <property type="evidence" value="ECO:0007669"/>
    <property type="project" value="UniProtKB-UniRule"/>
</dbReference>
<feature type="region of interest" description="Disordered" evidence="16">
    <location>
        <begin position="1"/>
        <end position="20"/>
    </location>
</feature>
<dbReference type="GO" id="GO:0004527">
    <property type="term" value="F:exonuclease activity"/>
    <property type="evidence" value="ECO:0007669"/>
    <property type="project" value="UniProtKB-KW"/>
</dbReference>
<dbReference type="InterPro" id="IPR014016">
    <property type="entry name" value="UvrD-like_ATP-bd"/>
</dbReference>
<feature type="domain" description="UvrD-like helicase C-terminal" evidence="18">
    <location>
        <begin position="515"/>
        <end position="822"/>
    </location>
</feature>
<evidence type="ECO:0000256" key="1">
    <source>
        <dbReference type="ARBA" id="ARBA00022722"/>
    </source>
</evidence>
<dbReference type="Gene3D" id="3.40.50.300">
    <property type="entry name" value="P-loop containing nucleotide triphosphate hydrolases"/>
    <property type="match status" value="4"/>
</dbReference>
<dbReference type="SUPFAM" id="SSF52540">
    <property type="entry name" value="P-loop containing nucleoside triphosphate hydrolases"/>
    <property type="match status" value="1"/>
</dbReference>
<dbReference type="GO" id="GO:0000725">
    <property type="term" value="P:recombinational repair"/>
    <property type="evidence" value="ECO:0007669"/>
    <property type="project" value="TreeGrafter"/>
</dbReference>
<evidence type="ECO:0000256" key="13">
    <source>
        <dbReference type="ARBA" id="ARBA00034923"/>
    </source>
</evidence>
<dbReference type="SUPFAM" id="SSF52980">
    <property type="entry name" value="Restriction endonuclease-like"/>
    <property type="match status" value="1"/>
</dbReference>
<dbReference type="InterPro" id="IPR014151">
    <property type="entry name" value="DNA_helicase_AddA"/>
</dbReference>
<feature type="domain" description="UvrD-like helicase ATP-binding" evidence="17">
    <location>
        <begin position="7"/>
        <end position="498"/>
    </location>
</feature>
<reference evidence="19 20" key="1">
    <citation type="submission" date="2017-04" db="EMBL/GenBank/DDBJ databases">
        <authorList>
            <person name="Afonso C.L."/>
            <person name="Miller P.J."/>
            <person name="Scott M.A."/>
            <person name="Spackman E."/>
            <person name="Goraichik I."/>
            <person name="Dimitrov K.M."/>
            <person name="Suarez D.L."/>
            <person name="Swayne D.E."/>
        </authorList>
    </citation>
    <scope>NUCLEOTIDE SEQUENCE [LARGE SCALE GENOMIC DNA]</scope>
    <source>
        <strain evidence="19 20">CGMCC 1.10972</strain>
    </source>
</reference>
<evidence type="ECO:0000256" key="4">
    <source>
        <dbReference type="ARBA" id="ARBA00022801"/>
    </source>
</evidence>
<dbReference type="NCBIfam" id="TIGR02784">
    <property type="entry name" value="addA_alphas"/>
    <property type="match status" value="1"/>
</dbReference>
<keyword evidence="9" id="KW-0234">DNA repair</keyword>
<dbReference type="Pfam" id="PF00580">
    <property type="entry name" value="UvrD-helicase"/>
    <property type="match status" value="2"/>
</dbReference>
<evidence type="ECO:0000256" key="2">
    <source>
        <dbReference type="ARBA" id="ARBA00022741"/>
    </source>
</evidence>
<feature type="region of interest" description="Disordered" evidence="16">
    <location>
        <begin position="944"/>
        <end position="1029"/>
    </location>
</feature>
<dbReference type="EMBL" id="FWXR01000001">
    <property type="protein sequence ID" value="SMC37260.1"/>
    <property type="molecule type" value="Genomic_DNA"/>
</dbReference>
<evidence type="ECO:0000256" key="6">
    <source>
        <dbReference type="ARBA" id="ARBA00022839"/>
    </source>
</evidence>
<evidence type="ECO:0000256" key="15">
    <source>
        <dbReference type="PROSITE-ProRule" id="PRU00560"/>
    </source>
</evidence>
<evidence type="ECO:0000256" key="7">
    <source>
        <dbReference type="ARBA" id="ARBA00022840"/>
    </source>
</evidence>
<proteinExistence type="predicted"/>
<dbReference type="AlphaFoldDB" id="A0A1W1YLZ9"/>
<evidence type="ECO:0000256" key="14">
    <source>
        <dbReference type="ARBA" id="ARBA00048988"/>
    </source>
</evidence>
<dbReference type="Gene3D" id="1.10.486.10">
    <property type="entry name" value="PCRA, domain 4"/>
    <property type="match status" value="1"/>
</dbReference>
<dbReference type="GO" id="GO:0033202">
    <property type="term" value="C:DNA helicase complex"/>
    <property type="evidence" value="ECO:0007669"/>
    <property type="project" value="TreeGrafter"/>
</dbReference>
<keyword evidence="3" id="KW-0227">DNA damage</keyword>
<dbReference type="InterPro" id="IPR000212">
    <property type="entry name" value="DNA_helicase_UvrD/REP"/>
</dbReference>
<evidence type="ECO:0000259" key="18">
    <source>
        <dbReference type="PROSITE" id="PS51217"/>
    </source>
</evidence>
<evidence type="ECO:0000256" key="10">
    <source>
        <dbReference type="ARBA" id="ARBA00023235"/>
    </source>
</evidence>
<comment type="catalytic activity">
    <reaction evidence="14">
        <text>ATP + H2O = ADP + phosphate + H(+)</text>
        <dbReference type="Rhea" id="RHEA:13065"/>
        <dbReference type="ChEBI" id="CHEBI:15377"/>
        <dbReference type="ChEBI" id="CHEBI:15378"/>
        <dbReference type="ChEBI" id="CHEBI:30616"/>
        <dbReference type="ChEBI" id="CHEBI:43474"/>
        <dbReference type="ChEBI" id="CHEBI:456216"/>
        <dbReference type="EC" id="5.6.2.4"/>
    </reaction>
</comment>
<evidence type="ECO:0000256" key="11">
    <source>
        <dbReference type="ARBA" id="ARBA00034617"/>
    </source>
</evidence>
<feature type="binding site" evidence="15">
    <location>
        <begin position="28"/>
        <end position="35"/>
    </location>
    <ligand>
        <name>ATP</name>
        <dbReference type="ChEBI" id="CHEBI:30616"/>
    </ligand>
</feature>
<dbReference type="InterPro" id="IPR027417">
    <property type="entry name" value="P-loop_NTPase"/>
</dbReference>
<evidence type="ECO:0000256" key="12">
    <source>
        <dbReference type="ARBA" id="ARBA00034808"/>
    </source>
</evidence>
<evidence type="ECO:0000256" key="8">
    <source>
        <dbReference type="ARBA" id="ARBA00023125"/>
    </source>
</evidence>
<keyword evidence="7 15" id="KW-0067">ATP-binding</keyword>
<name>A0A1W1YLZ9_9HYPH</name>
<dbReference type="STRING" id="937218.SAMN06297251_101472"/>
<dbReference type="RefSeq" id="WP_084408339.1">
    <property type="nucleotide sequence ID" value="NZ_FWXR01000001.1"/>
</dbReference>
<dbReference type="Gene3D" id="3.90.320.10">
    <property type="match status" value="1"/>
</dbReference>
<dbReference type="OrthoDB" id="9810135at2"/>
<dbReference type="GO" id="GO:0003677">
    <property type="term" value="F:DNA binding"/>
    <property type="evidence" value="ECO:0007669"/>
    <property type="project" value="UniProtKB-KW"/>
</dbReference>
<accession>A0A1W1YLZ9</accession>
<dbReference type="InterPro" id="IPR011335">
    <property type="entry name" value="Restrct_endonuc-II-like"/>
</dbReference>
<sequence>MSALSVSERTKEQQRLATDPTRSVFVSANAGSGKTHVLTERVVRLLLSGSDPSKILCLTFTKAAAAEMANRVFKRLGAWAIASQEALAKELETLEERPPSPERIADARQLFAKALETPGGLKIQTIHAFCEAILHQFPLEANVPAHFDVLDDAESRLMLGEARRRLITGAAAASAGEEAAAELTAAFSEALSLGGEFGLDRLLQEIVAKRDDIRRHVESCGGLDGAIALLTRALGLSPRDDEARLLSDLGEPDGFDASFRVAVLAAAETSDKKTDQTTADILSRLIDSQDGYERLALLKRLCQTQKGDPRKASSVLTKAVAAKFPDFDERLSALQDHLKRVEDRLATLRLFRASRAALVIADAFERDYARLKRRRGKLDFTDLIARTADLLLRTEASAWVHYKLDQGIDHILIDEAQDTSPRQWQVMRQLIDEFFAGKGSHNRPRSVFAVGDEKQSIYSFQGASPHMFDEERRTVAAKAEDARLGFATVTLNQSFRTVETILQAVDTVFAVPENRAGLSASGEAPTHDAARRDGPGLVEVWPVIQAESKVEPEDWTTPIDEEPKSSPAFRLAKRIADQIGDWIGDTILHRGEPKTLDAGDFLILVRNRTGFVSAMAAALRDKHIGVAGTDRLVITNHIAVQDLMALGRVVANFEDDLSLAAVLKSPLFGLTDDELMALALSRGEREHLSLGLRRLAGDEGSARIPEWFADGAPAAKLLEKARAAMARLDDLRDRAGFESVFTFYARILGPEGGRRQLMARLGPDTADVVDAFLDLALAEEAAGVSGLDGFLADLEAAPPEIKREMEQGRREVRIMTAHASKGLEAPVVFLVDPGSAPFSHTHGARLMRWDGMAGTLYPGQAPGFLWRASKDVETAVLTELRESERHLAEEEYRRLLYVGMTRAADRLVVCGLGGVRKPGPDVWRSRVENALAETATTIEDQDGEPIAWRIGERGRRESAPSAGPLSKFDDVAPALDLSPLAPEDLPPRPLTPSSAGAGLETETPDDLASAGEAASEVGQEGAPPLSPILDGVDGPSFAIRRGLIVHRLLQHLPDIDPDERRSVAEAYLARTASDITAHHRAYLRDTVEQVLDDPRFAIAFKAQSRAEVAIGGTVRFHGADYQVSGTIDRLAVSEHEVLIVDYKTNRPPPSTIEAVPAEYVTQLAIYRALLEPLYPGRRVRAVLHFTEGPHWIELPVELMDKTLAGREPVRAGEDGGRAGA</sequence>
<keyword evidence="10" id="KW-0413">Isomerase</keyword>
<dbReference type="PANTHER" id="PTHR11070:SF2">
    <property type="entry name" value="ATP-DEPENDENT DNA HELICASE SRS2"/>
    <property type="match status" value="1"/>
</dbReference>
<dbReference type="Proteomes" id="UP000192656">
    <property type="component" value="Unassembled WGS sequence"/>
</dbReference>
<dbReference type="Pfam" id="PF12705">
    <property type="entry name" value="PDDEXK_1"/>
    <property type="match status" value="1"/>
</dbReference>
<dbReference type="InterPro" id="IPR014017">
    <property type="entry name" value="DNA_helicase_UvrD-like_C"/>
</dbReference>
<dbReference type="PANTHER" id="PTHR11070">
    <property type="entry name" value="UVRD / RECB / PCRA DNA HELICASE FAMILY MEMBER"/>
    <property type="match status" value="1"/>
</dbReference>
<dbReference type="Pfam" id="PF13361">
    <property type="entry name" value="UvrD_C"/>
    <property type="match status" value="1"/>
</dbReference>
<gene>
    <name evidence="19" type="ORF">SAMN06297251_101472</name>
</gene>
<dbReference type="PROSITE" id="PS51217">
    <property type="entry name" value="UVRD_HELICASE_CTER"/>
    <property type="match status" value="1"/>
</dbReference>
<protein>
    <recommendedName>
        <fullName evidence="12">DNA 3'-5' helicase</fullName>
        <ecNumber evidence="12">5.6.2.4</ecNumber>
    </recommendedName>
    <alternativeName>
        <fullName evidence="13">DNA 3'-5' helicase II</fullName>
    </alternativeName>
</protein>
<dbReference type="InterPro" id="IPR038726">
    <property type="entry name" value="PDDEXK_AddAB-type"/>
</dbReference>
<keyword evidence="4 15" id="KW-0378">Hydrolase</keyword>
<keyword evidence="1" id="KW-0540">Nuclease</keyword>
<dbReference type="GO" id="GO:0043138">
    <property type="term" value="F:3'-5' DNA helicase activity"/>
    <property type="evidence" value="ECO:0007669"/>
    <property type="project" value="UniProtKB-EC"/>
</dbReference>
<organism evidence="19 20">
    <name type="scientific">Fulvimarina manganoxydans</name>
    <dbReference type="NCBI Taxonomy" id="937218"/>
    <lineage>
        <taxon>Bacteria</taxon>
        <taxon>Pseudomonadati</taxon>
        <taxon>Pseudomonadota</taxon>
        <taxon>Alphaproteobacteria</taxon>
        <taxon>Hyphomicrobiales</taxon>
        <taxon>Aurantimonadaceae</taxon>
        <taxon>Fulvimarina</taxon>
    </lineage>
</organism>
<dbReference type="GO" id="GO:0005829">
    <property type="term" value="C:cytosol"/>
    <property type="evidence" value="ECO:0007669"/>
    <property type="project" value="TreeGrafter"/>
</dbReference>
<evidence type="ECO:0000256" key="16">
    <source>
        <dbReference type="SAM" id="MobiDB-lite"/>
    </source>
</evidence>
<dbReference type="InterPro" id="IPR011604">
    <property type="entry name" value="PDDEXK-like_dom_sf"/>
</dbReference>
<keyword evidence="8" id="KW-0238">DNA-binding</keyword>